<accession>A0ACC1NVY9</accession>
<evidence type="ECO:0000313" key="2">
    <source>
        <dbReference type="Proteomes" id="UP001143856"/>
    </source>
</evidence>
<reference evidence="1" key="1">
    <citation type="submission" date="2022-10" db="EMBL/GenBank/DDBJ databases">
        <title>Genome Sequence of Xylaria curta.</title>
        <authorList>
            <person name="Buettner E."/>
        </authorList>
    </citation>
    <scope>NUCLEOTIDE SEQUENCE</scope>
    <source>
        <strain evidence="1">Babe10</strain>
    </source>
</reference>
<proteinExistence type="predicted"/>
<gene>
    <name evidence="1" type="ORF">NUW58_g6318</name>
</gene>
<keyword evidence="2" id="KW-1185">Reference proteome</keyword>
<evidence type="ECO:0000313" key="1">
    <source>
        <dbReference type="EMBL" id="KAJ2983044.1"/>
    </source>
</evidence>
<dbReference type="Proteomes" id="UP001143856">
    <property type="component" value="Unassembled WGS sequence"/>
</dbReference>
<sequence length="394" mass="44677">MFQASDASGPPDASDLAAIARERDLRECFLESELWEFEKALGHGTYGIAVLLRDRDPLRIRRHKRRVVLKRPLETGNNVDDLPREIEALQRLRGHSHIVQILEASENVKYAQPRAGRTTSFLRRAVGAFTNPPQNIIKDLSGLRGPAVILDYIDGGGSLEDLVIKMYDLGARLPNRMLWSFYYCFQVVRACAAMTYRGSGWGKRRARVRKLRLEDTRNKPDDEPHLRLAHGDIACRNVMIGPREPGVPEHRLVPKLVLIDFGMSQYVGTNWGAENMNLTGVAYTMCSLINLDLWDQEKLAVYDDGKQTLAGTIQPPASGVDRLAYLDPDLRRLITLSLSQYTDHNMRYVDRPSLQNMLRRTRIGANKPASAFSDIVAETDESIRQLMQQLFYDT</sequence>
<comment type="caution">
    <text evidence="1">The sequence shown here is derived from an EMBL/GenBank/DDBJ whole genome shotgun (WGS) entry which is preliminary data.</text>
</comment>
<name>A0ACC1NVY9_9PEZI</name>
<dbReference type="EMBL" id="JAPDGR010001402">
    <property type="protein sequence ID" value="KAJ2983044.1"/>
    <property type="molecule type" value="Genomic_DNA"/>
</dbReference>
<organism evidence="1 2">
    <name type="scientific">Xylaria curta</name>
    <dbReference type="NCBI Taxonomy" id="42375"/>
    <lineage>
        <taxon>Eukaryota</taxon>
        <taxon>Fungi</taxon>
        <taxon>Dikarya</taxon>
        <taxon>Ascomycota</taxon>
        <taxon>Pezizomycotina</taxon>
        <taxon>Sordariomycetes</taxon>
        <taxon>Xylariomycetidae</taxon>
        <taxon>Xylariales</taxon>
        <taxon>Xylariaceae</taxon>
        <taxon>Xylaria</taxon>
    </lineage>
</organism>
<protein>
    <submittedName>
        <fullName evidence="1">Uncharacterized protein</fullName>
    </submittedName>
</protein>